<gene>
    <name evidence="1" type="ORF">CR513_46369</name>
</gene>
<dbReference type="EMBL" id="QJKJ01010346">
    <property type="protein sequence ID" value="RDX73944.1"/>
    <property type="molecule type" value="Genomic_DNA"/>
</dbReference>
<organism evidence="1 2">
    <name type="scientific">Mucuna pruriens</name>
    <name type="common">Velvet bean</name>
    <name type="synonym">Dolichos pruriens</name>
    <dbReference type="NCBI Taxonomy" id="157652"/>
    <lineage>
        <taxon>Eukaryota</taxon>
        <taxon>Viridiplantae</taxon>
        <taxon>Streptophyta</taxon>
        <taxon>Embryophyta</taxon>
        <taxon>Tracheophyta</taxon>
        <taxon>Spermatophyta</taxon>
        <taxon>Magnoliopsida</taxon>
        <taxon>eudicotyledons</taxon>
        <taxon>Gunneridae</taxon>
        <taxon>Pentapetalae</taxon>
        <taxon>rosids</taxon>
        <taxon>fabids</taxon>
        <taxon>Fabales</taxon>
        <taxon>Fabaceae</taxon>
        <taxon>Papilionoideae</taxon>
        <taxon>50 kb inversion clade</taxon>
        <taxon>NPAAA clade</taxon>
        <taxon>indigoferoid/millettioid clade</taxon>
        <taxon>Phaseoleae</taxon>
        <taxon>Mucuna</taxon>
    </lineage>
</organism>
<evidence type="ECO:0000313" key="1">
    <source>
        <dbReference type="EMBL" id="RDX73944.1"/>
    </source>
</evidence>
<name>A0A371F6L9_MUCPR</name>
<dbReference type="Pfam" id="PF02992">
    <property type="entry name" value="Transposase_21"/>
    <property type="match status" value="1"/>
</dbReference>
<protein>
    <submittedName>
        <fullName evidence="1">Uncharacterized protein</fullName>
    </submittedName>
</protein>
<proteinExistence type="predicted"/>
<dbReference type="PANTHER" id="PTHR10775">
    <property type="entry name" value="OS08G0208400 PROTEIN"/>
    <property type="match status" value="1"/>
</dbReference>
<dbReference type="Proteomes" id="UP000257109">
    <property type="component" value="Unassembled WGS sequence"/>
</dbReference>
<keyword evidence="2" id="KW-1185">Reference proteome</keyword>
<comment type="caution">
    <text evidence="1">The sequence shown here is derived from an EMBL/GenBank/DDBJ whole genome shotgun (WGS) entry which is preliminary data.</text>
</comment>
<accession>A0A371F6L9</accession>
<dbReference type="InterPro" id="IPR004242">
    <property type="entry name" value="Transposase_21"/>
</dbReference>
<evidence type="ECO:0000313" key="2">
    <source>
        <dbReference type="Proteomes" id="UP000257109"/>
    </source>
</evidence>
<sequence length="197" mass="23044">MVQLLNRMVQLLNRMVQLMGEIMPKGNIMVTNLYHARKSVQNLGLGCLSIYCCPKGCMLFYNENSNNTITKCFACKTDRYMTTNRRGVEKKTIVKKMWYFPLIPRLKILYSSIGTTSHMRDPTFLCHPSNGEVWKHFDRLHPEFSQDHMNVILRKSYSCWPVILTLYNLPPEICIKREFIFLIVLIPSPSNPKHKID</sequence>
<feature type="non-terminal residue" evidence="1">
    <location>
        <position position="197"/>
    </location>
</feature>
<dbReference type="OrthoDB" id="1917820at2759"/>
<dbReference type="PANTHER" id="PTHR10775:SF185">
    <property type="entry name" value="OS08G0208400 PROTEIN"/>
    <property type="match status" value="1"/>
</dbReference>
<feature type="non-terminal residue" evidence="1">
    <location>
        <position position="1"/>
    </location>
</feature>
<dbReference type="AlphaFoldDB" id="A0A371F6L9"/>
<reference evidence="1" key="1">
    <citation type="submission" date="2018-05" db="EMBL/GenBank/DDBJ databases">
        <title>Draft genome of Mucuna pruriens seed.</title>
        <authorList>
            <person name="Nnadi N.E."/>
            <person name="Vos R."/>
            <person name="Hasami M.H."/>
            <person name="Devisetty U.K."/>
            <person name="Aguiy J.C."/>
        </authorList>
    </citation>
    <scope>NUCLEOTIDE SEQUENCE [LARGE SCALE GENOMIC DNA]</scope>
    <source>
        <strain evidence="1">JCA_2017</strain>
    </source>
</reference>